<evidence type="ECO:0000256" key="10">
    <source>
        <dbReference type="ARBA" id="ARBA00023004"/>
    </source>
</evidence>
<dbReference type="EC" id="1.13.11.1" evidence="5"/>
<dbReference type="Proteomes" id="UP001241747">
    <property type="component" value="Unassembled WGS sequence"/>
</dbReference>
<dbReference type="Gene3D" id="2.60.130.10">
    <property type="entry name" value="Aromatic compound dioxygenase"/>
    <property type="match status" value="1"/>
</dbReference>
<keyword evidence="9 12" id="KW-0560">Oxidoreductase</keyword>
<dbReference type="InterPro" id="IPR007535">
    <property type="entry name" value="Catechol_dOase_N"/>
</dbReference>
<evidence type="ECO:0000256" key="7">
    <source>
        <dbReference type="ARBA" id="ARBA00022797"/>
    </source>
</evidence>
<evidence type="ECO:0000256" key="3">
    <source>
        <dbReference type="ARBA" id="ARBA00004957"/>
    </source>
</evidence>
<evidence type="ECO:0000256" key="6">
    <source>
        <dbReference type="ARBA" id="ARBA00022723"/>
    </source>
</evidence>
<accession>A0ABU0LJ61</accession>
<dbReference type="NCBIfam" id="TIGR02439">
    <property type="entry name" value="catechol_proteo"/>
    <property type="match status" value="1"/>
</dbReference>
<comment type="catalytic activity">
    <reaction evidence="1">
        <text>catechol + O2 = cis,cis-muconate + 2 H(+)</text>
        <dbReference type="Rhea" id="RHEA:23852"/>
        <dbReference type="ChEBI" id="CHEBI:15378"/>
        <dbReference type="ChEBI" id="CHEBI:15379"/>
        <dbReference type="ChEBI" id="CHEBI:18135"/>
        <dbReference type="ChEBI" id="CHEBI:32379"/>
        <dbReference type="EC" id="1.13.11.1"/>
    </reaction>
</comment>
<dbReference type="InterPro" id="IPR012801">
    <property type="entry name" value="Cchol_dOase_prob"/>
</dbReference>
<comment type="similarity">
    <text evidence="4">Belongs to the intradiol ring-cleavage dioxygenase family.</text>
</comment>
<evidence type="ECO:0000256" key="2">
    <source>
        <dbReference type="ARBA" id="ARBA00001965"/>
    </source>
</evidence>
<dbReference type="Pfam" id="PF00775">
    <property type="entry name" value="Dioxygenase_C"/>
    <property type="match status" value="1"/>
</dbReference>
<keyword evidence="13" id="KW-1185">Reference proteome</keyword>
<keyword evidence="6" id="KW-0479">Metal-binding</keyword>
<comment type="cofactor">
    <cofactor evidence="2">
        <name>Fe(3+)</name>
        <dbReference type="ChEBI" id="CHEBI:29034"/>
    </cofactor>
</comment>
<dbReference type="PANTHER" id="PTHR33711:SF7">
    <property type="entry name" value="INTRADIOL RING-CLEAVAGE DIOXYGENASES DOMAIN-CONTAINING PROTEIN-RELATED"/>
    <property type="match status" value="1"/>
</dbReference>
<keyword evidence="8" id="KW-0223">Dioxygenase</keyword>
<dbReference type="InterPro" id="IPR015889">
    <property type="entry name" value="Intradiol_dOase_core"/>
</dbReference>
<dbReference type="InterPro" id="IPR050770">
    <property type="entry name" value="Intradiol_RC_Dioxygenase"/>
</dbReference>
<dbReference type="EMBL" id="JAUSVY010000013">
    <property type="protein sequence ID" value="MDQ0507118.1"/>
    <property type="molecule type" value="Genomic_DNA"/>
</dbReference>
<gene>
    <name evidence="12" type="ORF">QOZ94_003934</name>
</gene>
<proteinExistence type="inferred from homology"/>
<sequence>MSKNDSQKNIIDRTIIAALADRAAGHDAPGGNPRLKEIVRRLTADLMVAIDDLDITQDEFWAGVTYLAKAGQSNELGLIVPGIAVEHYLDLRLDEKERRAGLDSGTQRTIEGPLYVAGAPLAKGSARLDDGSDDGEVLFVQGRVSGPDGRPVEGAIVDVWHANTMGNYSHFDPSQPAFNLRRRIETLADGTYSFRTIMPAGYGCPPGSQSRLLMESLGRHAERPAHIHFFVTAPGFRKLTTQINIEGDEYLHTDFAFGTREGLIPAVKRVSDAVEIHARGLNKPFAAIDFDFSIALDAEGVVGTEVSRPRAAA</sequence>
<evidence type="ECO:0000313" key="13">
    <source>
        <dbReference type="Proteomes" id="UP001241747"/>
    </source>
</evidence>
<comment type="pathway">
    <text evidence="3">Aromatic compound metabolism; beta-ketoadipate pathway; 5-oxo-4,5-dihydro-2-furylacetate from catechol: step 1/3.</text>
</comment>
<dbReference type="InterPro" id="IPR000627">
    <property type="entry name" value="Intradiol_dOase_C"/>
</dbReference>
<evidence type="ECO:0000256" key="8">
    <source>
        <dbReference type="ARBA" id="ARBA00022964"/>
    </source>
</evidence>
<name>A0ABU0LJ61_XANAG</name>
<comment type="caution">
    <text evidence="12">The sequence shown here is derived from an EMBL/GenBank/DDBJ whole genome shotgun (WGS) entry which is preliminary data.</text>
</comment>
<organism evidence="12 13">
    <name type="scientific">Xanthobacter agilis</name>
    <dbReference type="NCBI Taxonomy" id="47492"/>
    <lineage>
        <taxon>Bacteria</taxon>
        <taxon>Pseudomonadati</taxon>
        <taxon>Pseudomonadota</taxon>
        <taxon>Alphaproteobacteria</taxon>
        <taxon>Hyphomicrobiales</taxon>
        <taxon>Xanthobacteraceae</taxon>
        <taxon>Xanthobacter</taxon>
    </lineage>
</organism>
<keyword evidence="7" id="KW-0058">Aromatic hydrocarbons catabolism</keyword>
<dbReference type="GO" id="GO:0018576">
    <property type="term" value="F:catechol 1,2-dioxygenase activity"/>
    <property type="evidence" value="ECO:0007669"/>
    <property type="project" value="UniProtKB-EC"/>
</dbReference>
<dbReference type="RefSeq" id="WP_237347248.1">
    <property type="nucleotide sequence ID" value="NZ_JABWGX010000031.1"/>
</dbReference>
<evidence type="ECO:0000256" key="1">
    <source>
        <dbReference type="ARBA" id="ARBA00001312"/>
    </source>
</evidence>
<evidence type="ECO:0000256" key="5">
    <source>
        <dbReference type="ARBA" id="ARBA00013118"/>
    </source>
</evidence>
<evidence type="ECO:0000256" key="4">
    <source>
        <dbReference type="ARBA" id="ARBA00007825"/>
    </source>
</evidence>
<reference evidence="12 13" key="1">
    <citation type="submission" date="2023-07" db="EMBL/GenBank/DDBJ databases">
        <title>Genomic Encyclopedia of Type Strains, Phase IV (KMG-IV): sequencing the most valuable type-strain genomes for metagenomic binning, comparative biology and taxonomic classification.</title>
        <authorList>
            <person name="Goeker M."/>
        </authorList>
    </citation>
    <scope>NUCLEOTIDE SEQUENCE [LARGE SCALE GENOMIC DNA]</scope>
    <source>
        <strain evidence="12 13">DSM 3770</strain>
    </source>
</reference>
<feature type="domain" description="Intradiol ring-cleavage dioxygenases" evidence="11">
    <location>
        <begin position="140"/>
        <end position="168"/>
    </location>
</feature>
<evidence type="ECO:0000256" key="9">
    <source>
        <dbReference type="ARBA" id="ARBA00023002"/>
    </source>
</evidence>
<protein>
    <recommendedName>
        <fullName evidence="5">catechol 1,2-dioxygenase</fullName>
        <ecNumber evidence="5">1.13.11.1</ecNumber>
    </recommendedName>
</protein>
<dbReference type="PANTHER" id="PTHR33711">
    <property type="entry name" value="DIOXYGENASE, PUTATIVE (AFU_ORTHOLOGUE AFUA_2G02910)-RELATED"/>
    <property type="match status" value="1"/>
</dbReference>
<evidence type="ECO:0000313" key="12">
    <source>
        <dbReference type="EMBL" id="MDQ0507118.1"/>
    </source>
</evidence>
<keyword evidence="10" id="KW-0408">Iron</keyword>
<dbReference type="PROSITE" id="PS00083">
    <property type="entry name" value="INTRADIOL_DIOXYGENAS"/>
    <property type="match status" value="1"/>
</dbReference>
<dbReference type="SUPFAM" id="SSF49482">
    <property type="entry name" value="Aromatic compound dioxygenase"/>
    <property type="match status" value="1"/>
</dbReference>
<dbReference type="Pfam" id="PF04444">
    <property type="entry name" value="Dioxygenase_N"/>
    <property type="match status" value="1"/>
</dbReference>
<evidence type="ECO:0000259" key="11">
    <source>
        <dbReference type="PROSITE" id="PS00083"/>
    </source>
</evidence>